<dbReference type="AlphaFoldDB" id="A0A6A6C9G4"/>
<keyword evidence="4" id="KW-1185">Reference proteome</keyword>
<dbReference type="InterPro" id="IPR024624">
    <property type="entry name" value="Pyridox_Oxase_Alr4036_FMN-bd"/>
</dbReference>
<dbReference type="EMBL" id="ML993613">
    <property type="protein sequence ID" value="KAF2162532.1"/>
    <property type="molecule type" value="Genomic_DNA"/>
</dbReference>
<gene>
    <name evidence="3" type="ORF">M409DRAFT_69106</name>
</gene>
<name>A0A6A6C9G4_ZASCE</name>
<reference evidence="3" key="1">
    <citation type="journal article" date="2020" name="Stud. Mycol.">
        <title>101 Dothideomycetes genomes: a test case for predicting lifestyles and emergence of pathogens.</title>
        <authorList>
            <person name="Haridas S."/>
            <person name="Albert R."/>
            <person name="Binder M."/>
            <person name="Bloem J."/>
            <person name="Labutti K."/>
            <person name="Salamov A."/>
            <person name="Andreopoulos B."/>
            <person name="Baker S."/>
            <person name="Barry K."/>
            <person name="Bills G."/>
            <person name="Bluhm B."/>
            <person name="Cannon C."/>
            <person name="Castanera R."/>
            <person name="Culley D."/>
            <person name="Daum C."/>
            <person name="Ezra D."/>
            <person name="Gonzalez J."/>
            <person name="Henrissat B."/>
            <person name="Kuo A."/>
            <person name="Liang C."/>
            <person name="Lipzen A."/>
            <person name="Lutzoni F."/>
            <person name="Magnuson J."/>
            <person name="Mondo S."/>
            <person name="Nolan M."/>
            <person name="Ohm R."/>
            <person name="Pangilinan J."/>
            <person name="Park H.-J."/>
            <person name="Ramirez L."/>
            <person name="Alfaro M."/>
            <person name="Sun H."/>
            <person name="Tritt A."/>
            <person name="Yoshinaga Y."/>
            <person name="Zwiers L.-H."/>
            <person name="Turgeon B."/>
            <person name="Goodwin S."/>
            <person name="Spatafora J."/>
            <person name="Crous P."/>
            <person name="Grigoriev I."/>
        </authorList>
    </citation>
    <scope>NUCLEOTIDE SEQUENCE</scope>
    <source>
        <strain evidence="3">ATCC 36951</strain>
    </source>
</reference>
<dbReference type="SUPFAM" id="SSF50475">
    <property type="entry name" value="FMN-binding split barrel"/>
    <property type="match status" value="1"/>
</dbReference>
<proteinExistence type="predicted"/>
<feature type="domain" description="Pyridoxamine 5'-phosphate oxidase Alr4036 family FMN-binding" evidence="2">
    <location>
        <begin position="13"/>
        <end position="142"/>
    </location>
</feature>
<sequence>MASTIPSQAPAEAPWKSTFQSHLSKMDSPEFVFTSLHPAPSSSPVPYFPRARYCIFRAFWAELPENKHNTAPKNERVYESDMPTFTTDVRMQKVFELFSSSSGKADREGLIQGSGGGGPCEAVWWVKDVMVQWRVKGEAFIVGPDVEDETESSGVRTVKSELGRRMRVVKEEGKEGWSWKREITGHFGNMSPGMRGTFAAPPPGQPVDQPYDDKNLKLGEKVEDLDDPVARKNFRVVVIKPEEVESVDLSDPKKARRQVYKFDEKTQNWSHEETWP</sequence>
<dbReference type="GeneID" id="54571405"/>
<dbReference type="Proteomes" id="UP000799537">
    <property type="component" value="Unassembled WGS sequence"/>
</dbReference>
<dbReference type="OrthoDB" id="5394411at2759"/>
<dbReference type="Pfam" id="PF12766">
    <property type="entry name" value="Pyridox_oxase_2"/>
    <property type="match status" value="1"/>
</dbReference>
<evidence type="ECO:0000313" key="3">
    <source>
        <dbReference type="EMBL" id="KAF2162532.1"/>
    </source>
</evidence>
<organism evidence="3 4">
    <name type="scientific">Zasmidium cellare ATCC 36951</name>
    <dbReference type="NCBI Taxonomy" id="1080233"/>
    <lineage>
        <taxon>Eukaryota</taxon>
        <taxon>Fungi</taxon>
        <taxon>Dikarya</taxon>
        <taxon>Ascomycota</taxon>
        <taxon>Pezizomycotina</taxon>
        <taxon>Dothideomycetes</taxon>
        <taxon>Dothideomycetidae</taxon>
        <taxon>Mycosphaerellales</taxon>
        <taxon>Mycosphaerellaceae</taxon>
        <taxon>Zasmidium</taxon>
    </lineage>
</organism>
<dbReference type="InterPro" id="IPR012349">
    <property type="entry name" value="Split_barrel_FMN-bd"/>
</dbReference>
<dbReference type="PANTHER" id="PTHR28243:SF1">
    <property type="entry name" value="PYRIDOXAMINE 5'-PHOSPHATE OXIDASE ALR4036 FAMILY FMN-BINDING DOMAIN-CONTAINING PROTEIN"/>
    <property type="match status" value="1"/>
</dbReference>
<feature type="compositionally biased region" description="Basic and acidic residues" evidence="1">
    <location>
        <begin position="260"/>
        <end position="276"/>
    </location>
</feature>
<dbReference type="PANTHER" id="PTHR28243">
    <property type="entry name" value="AGL049CP"/>
    <property type="match status" value="1"/>
</dbReference>
<dbReference type="GO" id="GO:0010181">
    <property type="term" value="F:FMN binding"/>
    <property type="evidence" value="ECO:0007669"/>
    <property type="project" value="InterPro"/>
</dbReference>
<evidence type="ECO:0000259" key="2">
    <source>
        <dbReference type="Pfam" id="PF12766"/>
    </source>
</evidence>
<dbReference type="RefSeq" id="XP_033663421.1">
    <property type="nucleotide sequence ID" value="XM_033818133.1"/>
</dbReference>
<dbReference type="Gene3D" id="2.30.110.10">
    <property type="entry name" value="Electron Transport, Fmn-binding Protein, Chain A"/>
    <property type="match status" value="1"/>
</dbReference>
<feature type="region of interest" description="Disordered" evidence="1">
    <location>
        <begin position="246"/>
        <end position="276"/>
    </location>
</feature>
<evidence type="ECO:0000313" key="4">
    <source>
        <dbReference type="Proteomes" id="UP000799537"/>
    </source>
</evidence>
<accession>A0A6A6C9G4</accession>
<protein>
    <recommendedName>
        <fullName evidence="2">Pyridoxamine 5'-phosphate oxidase Alr4036 family FMN-binding domain-containing protein</fullName>
    </recommendedName>
</protein>
<evidence type="ECO:0000256" key="1">
    <source>
        <dbReference type="SAM" id="MobiDB-lite"/>
    </source>
</evidence>